<organism evidence="2 3">
    <name type="scientific">Deinococcus navajonensis</name>
    <dbReference type="NCBI Taxonomy" id="309884"/>
    <lineage>
        <taxon>Bacteria</taxon>
        <taxon>Thermotogati</taxon>
        <taxon>Deinococcota</taxon>
        <taxon>Deinococci</taxon>
        <taxon>Deinococcales</taxon>
        <taxon>Deinococcaceae</taxon>
        <taxon>Deinococcus</taxon>
    </lineage>
</organism>
<gene>
    <name evidence="2" type="ORF">ACFOZ9_09335</name>
</gene>
<dbReference type="RefSeq" id="WP_380038854.1">
    <property type="nucleotide sequence ID" value="NZ_JBHSEH010000009.1"/>
</dbReference>
<feature type="signal peptide" evidence="1">
    <location>
        <begin position="1"/>
        <end position="23"/>
    </location>
</feature>
<comment type="caution">
    <text evidence="2">The sequence shown here is derived from an EMBL/GenBank/DDBJ whole genome shotgun (WGS) entry which is preliminary data.</text>
</comment>
<evidence type="ECO:0000313" key="3">
    <source>
        <dbReference type="Proteomes" id="UP001595998"/>
    </source>
</evidence>
<keyword evidence="1" id="KW-0732">Signal</keyword>
<feature type="chain" id="PRO_5046085023" evidence="1">
    <location>
        <begin position="24"/>
        <end position="117"/>
    </location>
</feature>
<evidence type="ECO:0000313" key="2">
    <source>
        <dbReference type="EMBL" id="MFC4426414.1"/>
    </source>
</evidence>
<protein>
    <submittedName>
        <fullName evidence="2">Uncharacterized protein</fullName>
    </submittedName>
</protein>
<sequence>MTIRRLTALLVWSALLGSGVAQQDLSLSARMAGLGGTDLTIAECRARLQDLGTLLGEAGYGPARTRHLADGTLVSRWYHAGHDRTALAFAGQEARSNSFVVAEHDGAVRMNDLMAIP</sequence>
<accession>A0ABV8XLH4</accession>
<evidence type="ECO:0000256" key="1">
    <source>
        <dbReference type="SAM" id="SignalP"/>
    </source>
</evidence>
<proteinExistence type="predicted"/>
<reference evidence="3" key="1">
    <citation type="journal article" date="2019" name="Int. J. Syst. Evol. Microbiol.">
        <title>The Global Catalogue of Microorganisms (GCM) 10K type strain sequencing project: providing services to taxonomists for standard genome sequencing and annotation.</title>
        <authorList>
            <consortium name="The Broad Institute Genomics Platform"/>
            <consortium name="The Broad Institute Genome Sequencing Center for Infectious Disease"/>
            <person name="Wu L."/>
            <person name="Ma J."/>
        </authorList>
    </citation>
    <scope>NUCLEOTIDE SEQUENCE [LARGE SCALE GENOMIC DNA]</scope>
    <source>
        <strain evidence="3">CCUG 56029</strain>
    </source>
</reference>
<keyword evidence="3" id="KW-1185">Reference proteome</keyword>
<dbReference type="Proteomes" id="UP001595998">
    <property type="component" value="Unassembled WGS sequence"/>
</dbReference>
<dbReference type="EMBL" id="JBHSEH010000009">
    <property type="protein sequence ID" value="MFC4426414.1"/>
    <property type="molecule type" value="Genomic_DNA"/>
</dbReference>
<name>A0ABV8XLH4_9DEIO</name>